<dbReference type="EMBL" id="CP136893">
    <property type="protein sequence ID" value="WOL04335.1"/>
    <property type="molecule type" value="Genomic_DNA"/>
</dbReference>
<keyword evidence="3" id="KW-1185">Reference proteome</keyword>
<feature type="domain" description="Subtilisin-like protease fibronectin type-III" evidence="1">
    <location>
        <begin position="3"/>
        <end position="93"/>
    </location>
</feature>
<dbReference type="Gene3D" id="2.60.40.2310">
    <property type="match status" value="1"/>
</dbReference>
<dbReference type="GO" id="GO:0006508">
    <property type="term" value="P:proteolysis"/>
    <property type="evidence" value="ECO:0007669"/>
    <property type="project" value="UniProtKB-KW"/>
</dbReference>
<evidence type="ECO:0000313" key="2">
    <source>
        <dbReference type="EMBL" id="WOL04335.1"/>
    </source>
</evidence>
<gene>
    <name evidence="2" type="ORF">Cni_G13056</name>
</gene>
<proteinExistence type="predicted"/>
<dbReference type="Proteomes" id="UP001327560">
    <property type="component" value="Chromosome 4"/>
</dbReference>
<evidence type="ECO:0000313" key="3">
    <source>
        <dbReference type="Proteomes" id="UP001327560"/>
    </source>
</evidence>
<protein>
    <submittedName>
        <fullName evidence="2">Subtilisin-like protease SBT1.7</fullName>
    </submittedName>
</protein>
<reference evidence="2 3" key="1">
    <citation type="submission" date="2023-10" db="EMBL/GenBank/DDBJ databases">
        <title>Chromosome-scale genome assembly provides insights into flower coloration mechanisms of Canna indica.</title>
        <authorList>
            <person name="Li C."/>
        </authorList>
    </citation>
    <scope>NUCLEOTIDE SEQUENCE [LARGE SCALE GENOMIC DNA]</scope>
    <source>
        <tissue evidence="2">Flower</tissue>
    </source>
</reference>
<sequence length="96" mass="10162">MVVLTAANNHTVVASRNVTNVGDATSSYTVQVASAKGMSMIVSPEQLSFTEANQVLQYTVTFSTQSSTASAYSGYVQWVSSDEAIIVRSPVIVVVL</sequence>
<evidence type="ECO:0000259" key="1">
    <source>
        <dbReference type="Pfam" id="PF17766"/>
    </source>
</evidence>
<organism evidence="2 3">
    <name type="scientific">Canna indica</name>
    <name type="common">Indian-shot</name>
    <dbReference type="NCBI Taxonomy" id="4628"/>
    <lineage>
        <taxon>Eukaryota</taxon>
        <taxon>Viridiplantae</taxon>
        <taxon>Streptophyta</taxon>
        <taxon>Embryophyta</taxon>
        <taxon>Tracheophyta</taxon>
        <taxon>Spermatophyta</taxon>
        <taxon>Magnoliopsida</taxon>
        <taxon>Liliopsida</taxon>
        <taxon>Zingiberales</taxon>
        <taxon>Cannaceae</taxon>
        <taxon>Canna</taxon>
    </lineage>
</organism>
<accession>A0AAQ3QDD3</accession>
<dbReference type="Pfam" id="PF17766">
    <property type="entry name" value="fn3_6"/>
    <property type="match status" value="1"/>
</dbReference>
<dbReference type="GO" id="GO:0008233">
    <property type="term" value="F:peptidase activity"/>
    <property type="evidence" value="ECO:0007669"/>
    <property type="project" value="UniProtKB-KW"/>
</dbReference>
<dbReference type="AlphaFoldDB" id="A0AAQ3QDD3"/>
<keyword evidence="2" id="KW-0645">Protease</keyword>
<keyword evidence="2" id="KW-0378">Hydrolase</keyword>
<name>A0AAQ3QDD3_9LILI</name>
<dbReference type="InterPro" id="IPR041469">
    <property type="entry name" value="Subtilisin-like_FN3"/>
</dbReference>